<evidence type="ECO:0000256" key="5">
    <source>
        <dbReference type="ARBA" id="ARBA00023136"/>
    </source>
</evidence>
<dbReference type="InterPro" id="IPR002994">
    <property type="entry name" value="Surf1/Shy1"/>
</dbReference>
<evidence type="ECO:0000256" key="2">
    <source>
        <dbReference type="ARBA" id="ARBA00007165"/>
    </source>
</evidence>
<feature type="transmembrane region" description="Helical" evidence="6">
    <location>
        <begin position="209"/>
        <end position="231"/>
    </location>
</feature>
<comment type="caution">
    <text evidence="6">Lacks conserved residue(s) required for the propagation of feature annotation.</text>
</comment>
<dbReference type="Proteomes" id="UP000017842">
    <property type="component" value="Unassembled WGS sequence"/>
</dbReference>
<gene>
    <name evidence="7" type="ORF">MGMO_15c00160</name>
</gene>
<dbReference type="RefSeq" id="WP_023493419.1">
    <property type="nucleotide sequence ID" value="NZ_AYLO01000015.1"/>
</dbReference>
<keyword evidence="3 6" id="KW-0812">Transmembrane</keyword>
<dbReference type="GO" id="GO:0005886">
    <property type="term" value="C:plasma membrane"/>
    <property type="evidence" value="ECO:0007669"/>
    <property type="project" value="UniProtKB-SubCell"/>
</dbReference>
<dbReference type="PANTHER" id="PTHR23427">
    <property type="entry name" value="SURFEIT LOCUS PROTEIN"/>
    <property type="match status" value="1"/>
</dbReference>
<protein>
    <recommendedName>
        <fullName evidence="6">SURF1-like protein</fullName>
    </recommendedName>
</protein>
<name>V5BJX2_9GAMM</name>
<keyword evidence="4 6" id="KW-1133">Transmembrane helix</keyword>
<comment type="similarity">
    <text evidence="2 6">Belongs to the SURF1 family.</text>
</comment>
<dbReference type="InterPro" id="IPR045214">
    <property type="entry name" value="Surf1/Surf4"/>
</dbReference>
<evidence type="ECO:0000256" key="4">
    <source>
        <dbReference type="ARBA" id="ARBA00022989"/>
    </source>
</evidence>
<dbReference type="eggNOG" id="COG3346">
    <property type="taxonomic scope" value="Bacteria"/>
</dbReference>
<reference evidence="7 8" key="1">
    <citation type="journal article" date="2013" name="Genome Announc.">
        <title>Draft Genome Sequence of the Methanotrophic Gammaproteobacterium Methyloglobulus morosus DSM 22980 Strain KoM1.</title>
        <authorList>
            <person name="Poehlein A."/>
            <person name="Deutzmann J.S."/>
            <person name="Daniel R."/>
            <person name="Simeonova D.D."/>
        </authorList>
    </citation>
    <scope>NUCLEOTIDE SEQUENCE [LARGE SCALE GENOMIC DNA]</scope>
    <source>
        <strain evidence="7 8">KoM1</strain>
    </source>
</reference>
<evidence type="ECO:0000256" key="1">
    <source>
        <dbReference type="ARBA" id="ARBA00004370"/>
    </source>
</evidence>
<dbReference type="AlphaFoldDB" id="V5BJX2"/>
<accession>V5BJX2</accession>
<evidence type="ECO:0000256" key="6">
    <source>
        <dbReference type="RuleBase" id="RU363076"/>
    </source>
</evidence>
<dbReference type="Pfam" id="PF02104">
    <property type="entry name" value="SURF1"/>
    <property type="match status" value="1"/>
</dbReference>
<dbReference type="PATRIC" id="fig|1116472.3.peg.514"/>
<keyword evidence="5 6" id="KW-0472">Membrane</keyword>
<proteinExistence type="inferred from homology"/>
<keyword evidence="8" id="KW-1185">Reference proteome</keyword>
<evidence type="ECO:0000313" key="7">
    <source>
        <dbReference type="EMBL" id="ESS73595.1"/>
    </source>
</evidence>
<keyword evidence="6" id="KW-1003">Cell membrane</keyword>
<dbReference type="OrthoDB" id="9789940at2"/>
<evidence type="ECO:0000313" key="8">
    <source>
        <dbReference type="Proteomes" id="UP000017842"/>
    </source>
</evidence>
<dbReference type="STRING" id="1116472.MGMO_15c00160"/>
<dbReference type="CDD" id="cd06662">
    <property type="entry name" value="SURF1"/>
    <property type="match status" value="1"/>
</dbReference>
<dbReference type="PROSITE" id="PS50895">
    <property type="entry name" value="SURF1"/>
    <property type="match status" value="1"/>
</dbReference>
<evidence type="ECO:0000256" key="3">
    <source>
        <dbReference type="ARBA" id="ARBA00022692"/>
    </source>
</evidence>
<comment type="caution">
    <text evidence="7">The sequence shown here is derived from an EMBL/GenBank/DDBJ whole genome shotgun (WGS) entry which is preliminary data.</text>
</comment>
<dbReference type="PANTHER" id="PTHR23427:SF2">
    <property type="entry name" value="SURFEIT LOCUS PROTEIN 1"/>
    <property type="match status" value="1"/>
</dbReference>
<organism evidence="7 8">
    <name type="scientific">Methyloglobulus morosus KoM1</name>
    <dbReference type="NCBI Taxonomy" id="1116472"/>
    <lineage>
        <taxon>Bacteria</taxon>
        <taxon>Pseudomonadati</taxon>
        <taxon>Pseudomonadota</taxon>
        <taxon>Gammaproteobacteria</taxon>
        <taxon>Methylococcales</taxon>
        <taxon>Methylococcaceae</taxon>
        <taxon>Methyloglobulus</taxon>
    </lineage>
</organism>
<dbReference type="EMBL" id="AYLO01000015">
    <property type="protein sequence ID" value="ESS73595.1"/>
    <property type="molecule type" value="Genomic_DNA"/>
</dbReference>
<sequence length="236" mass="27010">MKYQRAPLIAYLCLLPILLALAVWQLNRAEEKRTLLQLQAQRQTARILTLTADIPASSETLLYKDIQAVGRYDNSHQFLLDNQVSKGKVGYFVLTPFRLTNENKAVLVNRGWLPMGKHRLDFPDIRVDGKETTVVGRINRFPMVGLQLAGAEIPSDNWPALVQVVDTKILAKQLGYPLFNFQVELDERSANGFTREWQMPQTMTPEKHLAYAVQWFLLAITLTVLFIKYGFNKPHD</sequence>
<comment type="subcellular location">
    <subcellularLocation>
        <location evidence="6">Cell membrane</location>
        <topology evidence="6">Multi-pass membrane protein</topology>
    </subcellularLocation>
    <subcellularLocation>
        <location evidence="1">Membrane</location>
    </subcellularLocation>
</comment>